<name>A0A4D9E0U6_9SAUR</name>
<evidence type="ECO:0000313" key="1">
    <source>
        <dbReference type="EMBL" id="TFK02235.1"/>
    </source>
</evidence>
<protein>
    <submittedName>
        <fullName evidence="1">Aminoacylase-1</fullName>
    </submittedName>
</protein>
<accession>A0A4D9E0U6</accession>
<organism evidence="1 2">
    <name type="scientific">Platysternon megacephalum</name>
    <name type="common">big-headed turtle</name>
    <dbReference type="NCBI Taxonomy" id="55544"/>
    <lineage>
        <taxon>Eukaryota</taxon>
        <taxon>Metazoa</taxon>
        <taxon>Chordata</taxon>
        <taxon>Craniata</taxon>
        <taxon>Vertebrata</taxon>
        <taxon>Euteleostomi</taxon>
        <taxon>Archelosauria</taxon>
        <taxon>Testudinata</taxon>
        <taxon>Testudines</taxon>
        <taxon>Cryptodira</taxon>
        <taxon>Durocryptodira</taxon>
        <taxon>Testudinoidea</taxon>
        <taxon>Platysternidae</taxon>
        <taxon>Platysternon</taxon>
    </lineage>
</organism>
<gene>
    <name evidence="1" type="ORF">DR999_PMT15514</name>
</gene>
<dbReference type="Proteomes" id="UP000297703">
    <property type="component" value="Unassembled WGS sequence"/>
</dbReference>
<reference evidence="1 2" key="2">
    <citation type="submission" date="2019-04" db="EMBL/GenBank/DDBJ databases">
        <title>The genome sequence of big-headed turtle.</title>
        <authorList>
            <person name="Gong S."/>
        </authorList>
    </citation>
    <scope>NUCLEOTIDE SEQUENCE [LARGE SCALE GENOMIC DNA]</scope>
    <source>
        <strain evidence="1">DO16091913</strain>
        <tissue evidence="1">Muscle</tissue>
    </source>
</reference>
<evidence type="ECO:0000313" key="2">
    <source>
        <dbReference type="Proteomes" id="UP000297703"/>
    </source>
</evidence>
<dbReference type="AlphaFoldDB" id="A0A4D9E0U6"/>
<comment type="caution">
    <text evidence="1">The sequence shown here is derived from an EMBL/GenBank/DDBJ whole genome shotgun (WGS) entry which is preliminary data.</text>
</comment>
<dbReference type="EMBL" id="QXTE01000198">
    <property type="protein sequence ID" value="TFK02235.1"/>
    <property type="molecule type" value="Genomic_DNA"/>
</dbReference>
<proteinExistence type="predicted"/>
<reference evidence="1 2" key="1">
    <citation type="submission" date="2019-04" db="EMBL/GenBank/DDBJ databases">
        <title>Draft genome of the big-headed turtle Platysternon megacephalum.</title>
        <authorList>
            <person name="Gong S."/>
        </authorList>
    </citation>
    <scope>NUCLEOTIDE SEQUENCE [LARGE SCALE GENOMIC DNA]</scope>
    <source>
        <strain evidence="1">DO16091913</strain>
        <tissue evidence="1">Muscle</tissue>
    </source>
</reference>
<keyword evidence="2" id="KW-1185">Reference proteome</keyword>
<sequence>MAPAGRKATAGNSLWRPQRGIPGQLLWAECTCPVGLLGTGFRWQSLELSLPSPGWGNGRNFYCLRFTLFSSAALNPLPCPELCAPEPAFLLTAVTEGQVPRATELTITLLQPEK</sequence>